<dbReference type="GO" id="GO:0003700">
    <property type="term" value="F:DNA-binding transcription factor activity"/>
    <property type="evidence" value="ECO:0007669"/>
    <property type="project" value="TreeGrafter"/>
</dbReference>
<dbReference type="CDD" id="cd00093">
    <property type="entry name" value="HTH_XRE"/>
    <property type="match status" value="1"/>
</dbReference>
<proteinExistence type="predicted"/>
<name>A0A432WP22_9GAMM</name>
<feature type="transmembrane region" description="Helical" evidence="2">
    <location>
        <begin position="216"/>
        <end position="234"/>
    </location>
</feature>
<accession>A0A432WP22</accession>
<keyword evidence="5" id="KW-1185">Reference proteome</keyword>
<evidence type="ECO:0000256" key="1">
    <source>
        <dbReference type="ARBA" id="ARBA00023125"/>
    </source>
</evidence>
<dbReference type="InterPro" id="IPR050807">
    <property type="entry name" value="TransReg_Diox_bact_type"/>
</dbReference>
<protein>
    <recommendedName>
        <fullName evidence="3">HTH cro/C1-type domain-containing protein</fullName>
    </recommendedName>
</protein>
<evidence type="ECO:0000256" key="2">
    <source>
        <dbReference type="SAM" id="Phobius"/>
    </source>
</evidence>
<comment type="caution">
    <text evidence="4">The sequence shown here is derived from an EMBL/GenBank/DDBJ whole genome shotgun (WGS) entry which is preliminary data.</text>
</comment>
<dbReference type="PANTHER" id="PTHR46797">
    <property type="entry name" value="HTH-TYPE TRANSCRIPTIONAL REGULATOR"/>
    <property type="match status" value="1"/>
</dbReference>
<dbReference type="GO" id="GO:0003677">
    <property type="term" value="F:DNA binding"/>
    <property type="evidence" value="ECO:0007669"/>
    <property type="project" value="UniProtKB-KW"/>
</dbReference>
<keyword evidence="1" id="KW-0238">DNA-binding</keyword>
<evidence type="ECO:0000259" key="3">
    <source>
        <dbReference type="PROSITE" id="PS50943"/>
    </source>
</evidence>
<dbReference type="SUPFAM" id="SSF47413">
    <property type="entry name" value="lambda repressor-like DNA-binding domains"/>
    <property type="match status" value="1"/>
</dbReference>
<dbReference type="PANTHER" id="PTHR46797:SF1">
    <property type="entry name" value="METHYLPHOSPHONATE SYNTHASE"/>
    <property type="match status" value="1"/>
</dbReference>
<dbReference type="Gene3D" id="1.10.260.40">
    <property type="entry name" value="lambda repressor-like DNA-binding domains"/>
    <property type="match status" value="1"/>
</dbReference>
<gene>
    <name evidence="4" type="ORF">CWE13_11435</name>
</gene>
<feature type="domain" description="HTH cro/C1-type" evidence="3">
    <location>
        <begin position="7"/>
        <end position="62"/>
    </location>
</feature>
<dbReference type="EMBL" id="PIPP01000006">
    <property type="protein sequence ID" value="RUO35534.1"/>
    <property type="molecule type" value="Genomic_DNA"/>
</dbReference>
<dbReference type="OrthoDB" id="6193561at2"/>
<dbReference type="InterPro" id="IPR010982">
    <property type="entry name" value="Lambda_DNA-bd_dom_sf"/>
</dbReference>
<keyword evidence="2" id="KW-0812">Transmembrane</keyword>
<evidence type="ECO:0000313" key="5">
    <source>
        <dbReference type="Proteomes" id="UP000286934"/>
    </source>
</evidence>
<sequence>MTLGERLKQRRNELDLSQPALAERMGIEQSFLSKLENDRSLPSNDTFRGWIAALNLSLAETLEPLEMSYIHSKLRPIADIEQYVSKNSARQLKERQRLFRVSAIALALAFPLFYSGFTANVFPEHRYEYMSYGTINFDESKDIYRNWRTSSVSMTRDEANALSEQMTRRLQEQYILTFENRGSQYSEEIEGSDGALYRTWYLQPSQAPTVHRPINGLLQGFGLAFAVFGILGLWRERKLYVRR</sequence>
<keyword evidence="2" id="KW-0472">Membrane</keyword>
<dbReference type="SMART" id="SM00530">
    <property type="entry name" value="HTH_XRE"/>
    <property type="match status" value="1"/>
</dbReference>
<dbReference type="PROSITE" id="PS50943">
    <property type="entry name" value="HTH_CROC1"/>
    <property type="match status" value="1"/>
</dbReference>
<dbReference type="InterPro" id="IPR001387">
    <property type="entry name" value="Cro/C1-type_HTH"/>
</dbReference>
<dbReference type="GO" id="GO:0005829">
    <property type="term" value="C:cytosol"/>
    <property type="evidence" value="ECO:0007669"/>
    <property type="project" value="TreeGrafter"/>
</dbReference>
<organism evidence="4 5">
    <name type="scientific">Aliidiomarina shirensis</name>
    <dbReference type="NCBI Taxonomy" id="1048642"/>
    <lineage>
        <taxon>Bacteria</taxon>
        <taxon>Pseudomonadati</taxon>
        <taxon>Pseudomonadota</taxon>
        <taxon>Gammaproteobacteria</taxon>
        <taxon>Alteromonadales</taxon>
        <taxon>Idiomarinaceae</taxon>
        <taxon>Aliidiomarina</taxon>
    </lineage>
</organism>
<dbReference type="Proteomes" id="UP000286934">
    <property type="component" value="Unassembled WGS sequence"/>
</dbReference>
<reference evidence="5" key="1">
    <citation type="journal article" date="2018" name="Front. Microbiol.">
        <title>Genome-Based Analysis Reveals the Taxonomy and Diversity of the Family Idiomarinaceae.</title>
        <authorList>
            <person name="Liu Y."/>
            <person name="Lai Q."/>
            <person name="Shao Z."/>
        </authorList>
    </citation>
    <scope>NUCLEOTIDE SEQUENCE [LARGE SCALE GENOMIC DNA]</scope>
    <source>
        <strain evidence="5">AIS</strain>
    </source>
</reference>
<feature type="transmembrane region" description="Helical" evidence="2">
    <location>
        <begin position="98"/>
        <end position="117"/>
    </location>
</feature>
<dbReference type="RefSeq" id="WP_126808727.1">
    <property type="nucleotide sequence ID" value="NZ_PIPP01000006.1"/>
</dbReference>
<dbReference type="AlphaFoldDB" id="A0A432WP22"/>
<keyword evidence="2" id="KW-1133">Transmembrane helix</keyword>
<evidence type="ECO:0000313" key="4">
    <source>
        <dbReference type="EMBL" id="RUO35534.1"/>
    </source>
</evidence>
<dbReference type="Pfam" id="PF01381">
    <property type="entry name" value="HTH_3"/>
    <property type="match status" value="1"/>
</dbReference>